<dbReference type="RefSeq" id="WP_130393595.1">
    <property type="nucleotide sequence ID" value="NZ_SGXM01000010.1"/>
</dbReference>
<evidence type="ECO:0000259" key="1">
    <source>
        <dbReference type="Pfam" id="PF09850"/>
    </source>
</evidence>
<dbReference type="InterPro" id="IPR038522">
    <property type="entry name" value="T4/T6SS_DotU_sf"/>
</dbReference>
<reference evidence="2 3" key="1">
    <citation type="journal article" date="2015" name="Stand. Genomic Sci.">
        <title>Genomic Encyclopedia of Bacterial and Archaeal Type Strains, Phase III: the genomes of soil and plant-associated and newly described type strains.</title>
        <authorList>
            <person name="Whitman W.B."/>
            <person name="Woyke T."/>
            <person name="Klenk H.P."/>
            <person name="Zhou Y."/>
            <person name="Lilburn T.G."/>
            <person name="Beck B.J."/>
            <person name="De Vos P."/>
            <person name="Vandamme P."/>
            <person name="Eisen J.A."/>
            <person name="Garrity G."/>
            <person name="Hugenholtz P."/>
            <person name="Kyrpides N.C."/>
        </authorList>
    </citation>
    <scope>NUCLEOTIDE SEQUENCE [LARGE SCALE GENOMIC DNA]</scope>
    <source>
        <strain evidence="2 3">ASC-9842</strain>
    </source>
</reference>
<proteinExistence type="predicted"/>
<feature type="domain" description="Type IV / VI secretion system DotU" evidence="1">
    <location>
        <begin position="11"/>
        <end position="201"/>
    </location>
</feature>
<keyword evidence="3" id="KW-1185">Reference proteome</keyword>
<sequence>MTGSHPIAPLALRDTALIVSELADGATTAQGFSSFRQTCQGLLARLREEMAAAGHPAAVVQDAAYAQCALLDEVALQRLAGADRDAWEREPLQVAEFNTHQAGEELVARIETRLAEPQPVLPLLVVFQTVLGLGFQGRFARDGAGAREALMRALDARLAPADHAADAHAIVVPYARARGLPQASPLAWVVGSLAGAGLVYLALDRWLAASIAQLAG</sequence>
<organism evidence="2 3">
    <name type="scientific">Cupriavidus agavae</name>
    <dbReference type="NCBI Taxonomy" id="1001822"/>
    <lineage>
        <taxon>Bacteria</taxon>
        <taxon>Pseudomonadati</taxon>
        <taxon>Pseudomonadota</taxon>
        <taxon>Betaproteobacteria</taxon>
        <taxon>Burkholderiales</taxon>
        <taxon>Burkholderiaceae</taxon>
        <taxon>Cupriavidus</taxon>
    </lineage>
</organism>
<dbReference type="InterPro" id="IPR017732">
    <property type="entry name" value="T4/T6SS_DotU"/>
</dbReference>
<comment type="caution">
    <text evidence="2">The sequence shown here is derived from an EMBL/GenBank/DDBJ whole genome shotgun (WGS) entry which is preliminary data.</text>
</comment>
<dbReference type="Pfam" id="PF09850">
    <property type="entry name" value="DotU"/>
    <property type="match status" value="1"/>
</dbReference>
<accession>A0A4Q7RCJ2</accession>
<evidence type="ECO:0000313" key="2">
    <source>
        <dbReference type="EMBL" id="RZT30856.1"/>
    </source>
</evidence>
<evidence type="ECO:0000313" key="3">
    <source>
        <dbReference type="Proteomes" id="UP000291078"/>
    </source>
</evidence>
<dbReference type="PANTHER" id="PTHR38033">
    <property type="entry name" value="MEMBRANE PROTEIN-RELATED"/>
    <property type="match status" value="1"/>
</dbReference>
<dbReference type="OrthoDB" id="345640at2"/>
<dbReference type="PANTHER" id="PTHR38033:SF1">
    <property type="entry name" value="DOTU FAMILY TYPE IV_VI SECRETION SYSTEM PROTEIN"/>
    <property type="match status" value="1"/>
</dbReference>
<protein>
    <submittedName>
        <fullName evidence="2">Type VI secretion system protein ImpK</fullName>
    </submittedName>
</protein>
<dbReference type="Proteomes" id="UP000291078">
    <property type="component" value="Unassembled WGS sequence"/>
</dbReference>
<dbReference type="NCBIfam" id="TIGR03349">
    <property type="entry name" value="IV_VI_DotU"/>
    <property type="match status" value="1"/>
</dbReference>
<dbReference type="AlphaFoldDB" id="A0A4Q7RCJ2"/>
<dbReference type="Gene3D" id="1.25.40.590">
    <property type="entry name" value="Type IV / VI secretion system, DotU"/>
    <property type="match status" value="1"/>
</dbReference>
<dbReference type="EMBL" id="SGXM01000010">
    <property type="protein sequence ID" value="RZT30856.1"/>
    <property type="molecule type" value="Genomic_DNA"/>
</dbReference>
<name>A0A4Q7RCJ2_9BURK</name>
<gene>
    <name evidence="2" type="ORF">EV147_4704</name>
</gene>